<organism evidence="5 6">
    <name type="scientific">Boothiomyces macroporosus</name>
    <dbReference type="NCBI Taxonomy" id="261099"/>
    <lineage>
        <taxon>Eukaryota</taxon>
        <taxon>Fungi</taxon>
        <taxon>Fungi incertae sedis</taxon>
        <taxon>Chytridiomycota</taxon>
        <taxon>Chytridiomycota incertae sedis</taxon>
        <taxon>Chytridiomycetes</taxon>
        <taxon>Rhizophydiales</taxon>
        <taxon>Terramycetaceae</taxon>
        <taxon>Boothiomyces</taxon>
    </lineage>
</organism>
<keyword evidence="2" id="KW-0832">Ubl conjugation</keyword>
<evidence type="ECO:0000259" key="4">
    <source>
        <dbReference type="PROSITE" id="PS50069"/>
    </source>
</evidence>
<keyword evidence="6" id="KW-1185">Reference proteome</keyword>
<proteinExistence type="inferred from homology"/>
<dbReference type="FunFam" id="1.10.10.10:FF:000014">
    <property type="entry name" value="Cullin 1"/>
    <property type="match status" value="1"/>
</dbReference>
<dbReference type="Gene3D" id="1.10.10.10">
    <property type="entry name" value="Winged helix-like DNA-binding domain superfamily/Winged helix DNA-binding domain"/>
    <property type="match status" value="1"/>
</dbReference>
<name>A0AAD5ULF0_9FUNG</name>
<dbReference type="AlphaFoldDB" id="A0AAD5ULF0"/>
<dbReference type="InterPro" id="IPR036317">
    <property type="entry name" value="Cullin_homology_sf"/>
</dbReference>
<dbReference type="InterPro" id="IPR036390">
    <property type="entry name" value="WH_DNA-bd_sf"/>
</dbReference>
<sequence length="171" mass="20060">MNFYDKKYELSLSLRQLMIILPYNRAEEYTIEELSNITNFKPGDVEKILKSFIDFEILLQDNAIFKINHNFTNKRVKLKLPAIAIADSKEEASEAKKAVEEDRRYFIQAVIVRVMKAHQQMSHLALVDEVIRTSSSRFNPSIPLIKKCIEGLIEKQFIQRTEEKDQYAYIN</sequence>
<dbReference type="Pfam" id="PF10557">
    <property type="entry name" value="Cullin_Nedd8"/>
    <property type="match status" value="1"/>
</dbReference>
<dbReference type="SUPFAM" id="SSF46785">
    <property type="entry name" value="Winged helix' DNA-binding domain"/>
    <property type="match status" value="1"/>
</dbReference>
<feature type="domain" description="Cullin family profile" evidence="4">
    <location>
        <begin position="1"/>
        <end position="53"/>
    </location>
</feature>
<dbReference type="InterPro" id="IPR045093">
    <property type="entry name" value="Cullin"/>
</dbReference>
<dbReference type="Proteomes" id="UP001210925">
    <property type="component" value="Unassembled WGS sequence"/>
</dbReference>
<dbReference type="SMART" id="SM00884">
    <property type="entry name" value="Cullin_Nedd8"/>
    <property type="match status" value="1"/>
</dbReference>
<keyword evidence="1" id="KW-1017">Isopeptide bond</keyword>
<dbReference type="Pfam" id="PF26557">
    <property type="entry name" value="Cullin_AB"/>
    <property type="match status" value="1"/>
</dbReference>
<gene>
    <name evidence="5" type="primary">CUL2</name>
    <name evidence="5" type="ORF">HK103_003568</name>
</gene>
<evidence type="ECO:0000313" key="6">
    <source>
        <dbReference type="Proteomes" id="UP001210925"/>
    </source>
</evidence>
<comment type="caution">
    <text evidence="5">The sequence shown here is derived from an EMBL/GenBank/DDBJ whole genome shotgun (WGS) entry which is preliminary data.</text>
</comment>
<dbReference type="EMBL" id="JADGKB010000027">
    <property type="protein sequence ID" value="KAJ3258446.1"/>
    <property type="molecule type" value="Genomic_DNA"/>
</dbReference>
<dbReference type="PANTHER" id="PTHR11932">
    <property type="entry name" value="CULLIN"/>
    <property type="match status" value="1"/>
</dbReference>
<evidence type="ECO:0000256" key="3">
    <source>
        <dbReference type="PROSITE-ProRule" id="PRU00330"/>
    </source>
</evidence>
<dbReference type="InterPro" id="IPR059120">
    <property type="entry name" value="Cullin-like_AB"/>
</dbReference>
<dbReference type="Gene3D" id="3.30.230.130">
    <property type="entry name" value="Cullin, Chain C, Domain 2"/>
    <property type="match status" value="1"/>
</dbReference>
<evidence type="ECO:0000256" key="1">
    <source>
        <dbReference type="ARBA" id="ARBA00022499"/>
    </source>
</evidence>
<evidence type="ECO:0000313" key="5">
    <source>
        <dbReference type="EMBL" id="KAJ3258446.1"/>
    </source>
</evidence>
<dbReference type="SUPFAM" id="SSF75632">
    <property type="entry name" value="Cullin homology domain"/>
    <property type="match status" value="1"/>
</dbReference>
<dbReference type="InterPro" id="IPR019559">
    <property type="entry name" value="Cullin_neddylation_domain"/>
</dbReference>
<reference evidence="5" key="1">
    <citation type="submission" date="2020-05" db="EMBL/GenBank/DDBJ databases">
        <title>Phylogenomic resolution of chytrid fungi.</title>
        <authorList>
            <person name="Stajich J.E."/>
            <person name="Amses K."/>
            <person name="Simmons R."/>
            <person name="Seto K."/>
            <person name="Myers J."/>
            <person name="Bonds A."/>
            <person name="Quandt C.A."/>
            <person name="Barry K."/>
            <person name="Liu P."/>
            <person name="Grigoriev I."/>
            <person name="Longcore J.E."/>
            <person name="James T.Y."/>
        </authorList>
    </citation>
    <scope>NUCLEOTIDE SEQUENCE</scope>
    <source>
        <strain evidence="5">PLAUS21</strain>
    </source>
</reference>
<dbReference type="PROSITE" id="PS50069">
    <property type="entry name" value="CULLIN_2"/>
    <property type="match status" value="1"/>
</dbReference>
<evidence type="ECO:0000256" key="2">
    <source>
        <dbReference type="ARBA" id="ARBA00022843"/>
    </source>
</evidence>
<dbReference type="InterPro" id="IPR036388">
    <property type="entry name" value="WH-like_DNA-bd_sf"/>
</dbReference>
<protein>
    <submittedName>
        <fullName evidence="5">Cullin-2</fullName>
    </submittedName>
</protein>
<comment type="similarity">
    <text evidence="3">Belongs to the cullin family.</text>
</comment>
<accession>A0AAD5ULF0</accession>
<dbReference type="InterPro" id="IPR016158">
    <property type="entry name" value="Cullin_homology"/>
</dbReference>